<evidence type="ECO:0000256" key="2">
    <source>
        <dbReference type="ARBA" id="ARBA00022737"/>
    </source>
</evidence>
<feature type="compositionally biased region" description="Pro residues" evidence="3">
    <location>
        <begin position="765"/>
        <end position="774"/>
    </location>
</feature>
<feature type="compositionally biased region" description="Basic and acidic residues" evidence="3">
    <location>
        <begin position="559"/>
        <end position="571"/>
    </location>
</feature>
<feature type="compositionally biased region" description="Polar residues" evidence="3">
    <location>
        <begin position="649"/>
        <end position="665"/>
    </location>
</feature>
<dbReference type="InterPro" id="IPR015915">
    <property type="entry name" value="Kelch-typ_b-propeller"/>
</dbReference>
<dbReference type="Proteomes" id="UP000293360">
    <property type="component" value="Unassembled WGS sequence"/>
</dbReference>
<reference evidence="7 8" key="1">
    <citation type="submission" date="2018-06" db="EMBL/GenBank/DDBJ databases">
        <title>Complete Genomes of Monosporascus.</title>
        <authorList>
            <person name="Robinson A.J."/>
            <person name="Natvig D.O."/>
        </authorList>
    </citation>
    <scope>NUCLEOTIDE SEQUENCE [LARGE SCALE GENOMIC DNA]</scope>
    <source>
        <strain evidence="7 8">CBS 110550</strain>
    </source>
</reference>
<proteinExistence type="predicted"/>
<keyword evidence="5" id="KW-0732">Signal</keyword>
<keyword evidence="4" id="KW-0812">Transmembrane</keyword>
<evidence type="ECO:0000256" key="4">
    <source>
        <dbReference type="SAM" id="Phobius"/>
    </source>
</evidence>
<feature type="transmembrane region" description="Helical" evidence="4">
    <location>
        <begin position="492"/>
        <end position="516"/>
    </location>
</feature>
<dbReference type="PROSITE" id="PS50206">
    <property type="entry name" value="RHODANESE_3"/>
    <property type="match status" value="1"/>
</dbReference>
<feature type="compositionally biased region" description="Low complexity" evidence="3">
    <location>
        <begin position="677"/>
        <end position="686"/>
    </location>
</feature>
<evidence type="ECO:0000313" key="8">
    <source>
        <dbReference type="Proteomes" id="UP000293360"/>
    </source>
</evidence>
<feature type="compositionally biased region" description="Polar residues" evidence="3">
    <location>
        <begin position="627"/>
        <end position="642"/>
    </location>
</feature>
<evidence type="ECO:0000256" key="5">
    <source>
        <dbReference type="SAM" id="SignalP"/>
    </source>
</evidence>
<keyword evidence="2" id="KW-0677">Repeat</keyword>
<dbReference type="Gene3D" id="2.120.10.80">
    <property type="entry name" value="Kelch-type beta propeller"/>
    <property type="match status" value="1"/>
</dbReference>
<evidence type="ECO:0000259" key="6">
    <source>
        <dbReference type="PROSITE" id="PS50206"/>
    </source>
</evidence>
<evidence type="ECO:0000313" key="7">
    <source>
        <dbReference type="EMBL" id="RYP03701.1"/>
    </source>
</evidence>
<keyword evidence="1" id="KW-0880">Kelch repeat</keyword>
<feature type="compositionally biased region" description="Low complexity" evidence="3">
    <location>
        <begin position="713"/>
        <end position="732"/>
    </location>
</feature>
<keyword evidence="4" id="KW-0472">Membrane</keyword>
<evidence type="ECO:0000256" key="3">
    <source>
        <dbReference type="SAM" id="MobiDB-lite"/>
    </source>
</evidence>
<comment type="caution">
    <text evidence="7">The sequence shown here is derived from an EMBL/GenBank/DDBJ whole genome shotgun (WGS) entry which is preliminary data.</text>
</comment>
<keyword evidence="8" id="KW-1185">Reference proteome</keyword>
<protein>
    <recommendedName>
        <fullName evidence="6">Rhodanese domain-containing protein</fullName>
    </recommendedName>
</protein>
<evidence type="ECO:0000256" key="1">
    <source>
        <dbReference type="ARBA" id="ARBA00022441"/>
    </source>
</evidence>
<name>A0A4Q4TAQ1_9PEZI</name>
<dbReference type="AlphaFoldDB" id="A0A4Q4TAQ1"/>
<dbReference type="InterPro" id="IPR011043">
    <property type="entry name" value="Gal_Oxase/kelch_b-propeller"/>
</dbReference>
<gene>
    <name evidence="7" type="ORF">DL764_004962</name>
</gene>
<dbReference type="InterPro" id="IPR001763">
    <property type="entry name" value="Rhodanese-like_dom"/>
</dbReference>
<feature type="region of interest" description="Disordered" evidence="3">
    <location>
        <begin position="543"/>
        <end position="575"/>
    </location>
</feature>
<organism evidence="7 8">
    <name type="scientific">Monosporascus ibericus</name>
    <dbReference type="NCBI Taxonomy" id="155417"/>
    <lineage>
        <taxon>Eukaryota</taxon>
        <taxon>Fungi</taxon>
        <taxon>Dikarya</taxon>
        <taxon>Ascomycota</taxon>
        <taxon>Pezizomycotina</taxon>
        <taxon>Sordariomycetes</taxon>
        <taxon>Xylariomycetidae</taxon>
        <taxon>Xylariales</taxon>
        <taxon>Xylariales incertae sedis</taxon>
        <taxon>Monosporascus</taxon>
    </lineage>
</organism>
<keyword evidence="4" id="KW-1133">Transmembrane helix</keyword>
<dbReference type="PANTHER" id="PTHR46228:SF2">
    <property type="entry name" value="KELCH REPEAT PROTEIN (AFU_ORTHOLOGUE AFUA_4G14350)"/>
    <property type="match status" value="1"/>
</dbReference>
<feature type="signal peptide" evidence="5">
    <location>
        <begin position="1"/>
        <end position="22"/>
    </location>
</feature>
<dbReference type="SUPFAM" id="SSF50965">
    <property type="entry name" value="Galactose oxidase, central domain"/>
    <property type="match status" value="1"/>
</dbReference>
<feature type="domain" description="Rhodanese" evidence="6">
    <location>
        <begin position="38"/>
        <end position="62"/>
    </location>
</feature>
<dbReference type="EMBL" id="QJNU01000246">
    <property type="protein sequence ID" value="RYP03701.1"/>
    <property type="molecule type" value="Genomic_DNA"/>
</dbReference>
<dbReference type="OrthoDB" id="10251809at2759"/>
<dbReference type="PANTHER" id="PTHR46228">
    <property type="entry name" value="KELCH DOMAIN-CONTAINING PROTEIN"/>
    <property type="match status" value="1"/>
</dbReference>
<feature type="compositionally biased region" description="Basic and acidic residues" evidence="3">
    <location>
        <begin position="801"/>
        <end position="813"/>
    </location>
</feature>
<sequence length="813" mass="87983">MLSSRIRHAVLATAVFTATVSAQESGWQANQVNATMCAWRALRAATLKDVVYMDGGYLYWIPGMADGSYGAATQDNSISKAPNGNAANNLAPNYYDGAMLANDHEFFLYGGLLRRTDAFTPPDADEVLSYQVSQYGTQKDGFQPGFVETELPEGMTRYVTYGGAVNAPSENKAWYFGGMRADEWGPIFFPSANTSLNPTNASHTLITLDMTTQQQEVWTNVTLPQDIRGRADPEVVWVPVGEQGILVVLGGVSYPDFATPSGSSENPGQSERESDAFMATIDIYDIANERWYKQPTVAGPTQLTQGCAVVAVAQDYSSYNIYYYGGYDGINSQADFNDDVWVLSLPSFMWMKVASGEAAHGRAGHKCVKPYPDQMVVIGGATAGRTNNLDCVQDNVMLNFNLTDGQWLDAYDPDTWSSYGVPQMIHLMIGGDYNGGATMTTPTPTGWADEELASVFATPYETSKLTTYYPYARDGDETSRENSGGDGGTPNWVAPVVGVIVGLTVIMALVVGALLYRRRRMLRGGITNPSDTDEQGNRVLSWIRGTSDKAPTVTTEDTPTPHHFDDMESRSHGTPLRQPEMATLRQYEMPSEMPDTPLVELMDTSQRVELGDTAMTPADIINKHTPFGSNPHTPRSITNPSFYTGGAGSVSQDHASIVSGRSANHQVGRRPSFDHYQPQPHQQQRPDSPSLGNGNGSPTAGGPTPTFPPPTAAVPYGHQTQQQQQHLRQISQDSGGSRAGTPGVVSQPVSPNFTIAVPTDGSPLISPPSPPAPDAPDYMSARSGHQGPSLTPQAGTNRRSMFHENPDDLGERR</sequence>
<dbReference type="STRING" id="155417.A0A4Q4TAQ1"/>
<feature type="chain" id="PRO_5020686519" description="Rhodanese domain-containing protein" evidence="5">
    <location>
        <begin position="23"/>
        <end position="813"/>
    </location>
</feature>
<feature type="region of interest" description="Disordered" evidence="3">
    <location>
        <begin position="619"/>
        <end position="813"/>
    </location>
</feature>
<accession>A0A4Q4TAQ1</accession>
<feature type="compositionally biased region" description="Polar residues" evidence="3">
    <location>
        <begin position="786"/>
        <end position="799"/>
    </location>
</feature>